<protein>
    <submittedName>
        <fullName evidence="2">Uncharacterized protein</fullName>
    </submittedName>
</protein>
<feature type="compositionally biased region" description="Basic and acidic residues" evidence="1">
    <location>
        <begin position="563"/>
        <end position="573"/>
    </location>
</feature>
<sequence>MDENTALPSGLIPSDGEAGAAGDSSQNSGNDVKPTADPDICISSPDSTPPPPTLADIDRWNYHTSMKAFGEALQAAANAVFPNEREASRYSQVSVLLISWSDEDPKLPVSLEIEKLHRVFQDVYGYDTEHWKIPDQNCHHKLTKKIVDFVEPTDESTKQLKIVYYAGHARLLDTRVLAWTSWRNNKKSKCPIVKWAGIQTILEESSSDVLILLDCCASGTANTSEGYGVSELISACAYNQIANGVGPYSFTSALVIELRRLSRKASFSVGELYRNIFFRIQSRMPEDLSESGCELERYPAPIHLVLTQDSAVLRTTSQQPEIPSQSEGNGASQPLDETRSPISNITPWDNLMSQGNSSPVPRLAFAIRLRETFQPSDDMRDHITEWLSNMPIDADQVKVEAGFDAFSTLVVLSVPLAISAYLSFDPAVISLGPIRSENRIASRASTTDNSSRETVEELATRTNSNETLDEGFKDDLNFFQAWFQMLVSNEQQACLSAIFQQLPQAANSHYLAILRAMAKEPTTNVKVKARLIQTEPEKTLDVTTLELRRQKQERNPKGQLSNRAREGDSDRVRLRPQHTGALAEEFFDRMSMADRTKKKKFN</sequence>
<dbReference type="AlphaFoldDB" id="A0A1L7XJC9"/>
<dbReference type="OrthoDB" id="4760831at2759"/>
<keyword evidence="3" id="KW-1185">Reference proteome</keyword>
<name>A0A1L7XJC9_9HELO</name>
<gene>
    <name evidence="2" type="ORF">PAC_15014</name>
</gene>
<feature type="compositionally biased region" description="Low complexity" evidence="1">
    <location>
        <begin position="37"/>
        <end position="46"/>
    </location>
</feature>
<organism evidence="2 3">
    <name type="scientific">Phialocephala subalpina</name>
    <dbReference type="NCBI Taxonomy" id="576137"/>
    <lineage>
        <taxon>Eukaryota</taxon>
        <taxon>Fungi</taxon>
        <taxon>Dikarya</taxon>
        <taxon>Ascomycota</taxon>
        <taxon>Pezizomycotina</taxon>
        <taxon>Leotiomycetes</taxon>
        <taxon>Helotiales</taxon>
        <taxon>Mollisiaceae</taxon>
        <taxon>Phialocephala</taxon>
        <taxon>Phialocephala fortinii species complex</taxon>
    </lineage>
</organism>
<feature type="compositionally biased region" description="Polar residues" evidence="1">
    <location>
        <begin position="316"/>
        <end position="332"/>
    </location>
</feature>
<evidence type="ECO:0000313" key="2">
    <source>
        <dbReference type="EMBL" id="CZR65114.1"/>
    </source>
</evidence>
<evidence type="ECO:0000256" key="1">
    <source>
        <dbReference type="SAM" id="MobiDB-lite"/>
    </source>
</evidence>
<reference evidence="2 3" key="1">
    <citation type="submission" date="2016-03" db="EMBL/GenBank/DDBJ databases">
        <authorList>
            <person name="Ploux O."/>
        </authorList>
    </citation>
    <scope>NUCLEOTIDE SEQUENCE [LARGE SCALE GENOMIC DNA]</scope>
    <source>
        <strain evidence="2 3">UAMH 11012</strain>
    </source>
</reference>
<proteinExistence type="predicted"/>
<dbReference type="Proteomes" id="UP000184330">
    <property type="component" value="Unassembled WGS sequence"/>
</dbReference>
<accession>A0A1L7XJC9</accession>
<feature type="region of interest" description="Disordered" evidence="1">
    <location>
        <begin position="1"/>
        <end position="55"/>
    </location>
</feature>
<feature type="region of interest" description="Disordered" evidence="1">
    <location>
        <begin position="316"/>
        <end position="340"/>
    </location>
</feature>
<feature type="region of interest" description="Disordered" evidence="1">
    <location>
        <begin position="550"/>
        <end position="579"/>
    </location>
</feature>
<dbReference type="EMBL" id="FJOG01000029">
    <property type="protein sequence ID" value="CZR65114.1"/>
    <property type="molecule type" value="Genomic_DNA"/>
</dbReference>
<evidence type="ECO:0000313" key="3">
    <source>
        <dbReference type="Proteomes" id="UP000184330"/>
    </source>
</evidence>